<dbReference type="AlphaFoldDB" id="A0AAD6AJD6"/>
<feature type="non-terminal residue" evidence="1">
    <location>
        <position position="1"/>
    </location>
</feature>
<evidence type="ECO:0000313" key="2">
    <source>
        <dbReference type="Proteomes" id="UP001219934"/>
    </source>
</evidence>
<accession>A0AAD6AJD6</accession>
<sequence length="63" mass="6509">RGALRAKVQELAPAPVQTTDQWARSCIDRATWAPEVAGNPCSLSATLAAGICCLGGGVREGRT</sequence>
<proteinExistence type="predicted"/>
<reference evidence="1" key="1">
    <citation type="submission" date="2022-11" db="EMBL/GenBank/DDBJ databases">
        <title>Chromosome-level genome of Pogonophryne albipinna.</title>
        <authorList>
            <person name="Jo E."/>
        </authorList>
    </citation>
    <scope>NUCLEOTIDE SEQUENCE</scope>
    <source>
        <strain evidence="1">SGF0006</strain>
        <tissue evidence="1">Muscle</tissue>
    </source>
</reference>
<dbReference type="Proteomes" id="UP001219934">
    <property type="component" value="Unassembled WGS sequence"/>
</dbReference>
<evidence type="ECO:0000313" key="1">
    <source>
        <dbReference type="EMBL" id="KAJ4925847.1"/>
    </source>
</evidence>
<gene>
    <name evidence="1" type="ORF">JOQ06_008033</name>
</gene>
<dbReference type="EMBL" id="JAPTMU010000020">
    <property type="protein sequence ID" value="KAJ4925847.1"/>
    <property type="molecule type" value="Genomic_DNA"/>
</dbReference>
<protein>
    <submittedName>
        <fullName evidence="1">Uncharacterized protein</fullName>
    </submittedName>
</protein>
<comment type="caution">
    <text evidence="1">The sequence shown here is derived from an EMBL/GenBank/DDBJ whole genome shotgun (WGS) entry which is preliminary data.</text>
</comment>
<name>A0AAD6AJD6_9TELE</name>
<keyword evidence="2" id="KW-1185">Reference proteome</keyword>
<feature type="non-terminal residue" evidence="1">
    <location>
        <position position="63"/>
    </location>
</feature>
<organism evidence="1 2">
    <name type="scientific">Pogonophryne albipinna</name>
    <dbReference type="NCBI Taxonomy" id="1090488"/>
    <lineage>
        <taxon>Eukaryota</taxon>
        <taxon>Metazoa</taxon>
        <taxon>Chordata</taxon>
        <taxon>Craniata</taxon>
        <taxon>Vertebrata</taxon>
        <taxon>Euteleostomi</taxon>
        <taxon>Actinopterygii</taxon>
        <taxon>Neopterygii</taxon>
        <taxon>Teleostei</taxon>
        <taxon>Neoteleostei</taxon>
        <taxon>Acanthomorphata</taxon>
        <taxon>Eupercaria</taxon>
        <taxon>Perciformes</taxon>
        <taxon>Notothenioidei</taxon>
        <taxon>Pogonophryne</taxon>
    </lineage>
</organism>